<dbReference type="InterPro" id="IPR001509">
    <property type="entry name" value="Epimerase_deHydtase"/>
</dbReference>
<proteinExistence type="inferred from homology"/>
<keyword evidence="5" id="KW-1185">Reference proteome</keyword>
<dbReference type="Proteomes" id="UP000223606">
    <property type="component" value="Chromosome 1"/>
</dbReference>
<gene>
    <name evidence="4" type="ORF">HDIA_3745</name>
</gene>
<name>A0A2C9DAJ9_9HYPH</name>
<accession>A0A2C9DAJ9</accession>
<dbReference type="PANTHER" id="PTHR43000">
    <property type="entry name" value="DTDP-D-GLUCOSE 4,6-DEHYDRATASE-RELATED"/>
    <property type="match status" value="1"/>
</dbReference>
<dbReference type="RefSeq" id="WP_099557569.1">
    <property type="nucleotide sequence ID" value="NZ_LT960614.1"/>
</dbReference>
<dbReference type="Pfam" id="PF01370">
    <property type="entry name" value="Epimerase"/>
    <property type="match status" value="1"/>
</dbReference>
<dbReference type="KEGG" id="hdi:HDIA_3745"/>
<evidence type="ECO:0000313" key="5">
    <source>
        <dbReference type="Proteomes" id="UP000223606"/>
    </source>
</evidence>
<evidence type="ECO:0000256" key="2">
    <source>
        <dbReference type="ARBA" id="ARBA00007637"/>
    </source>
</evidence>
<comment type="similarity">
    <text evidence="2">Belongs to the NAD(P)-dependent epimerase/dehydratase family.</text>
</comment>
<dbReference type="SUPFAM" id="SSF51735">
    <property type="entry name" value="NAD(P)-binding Rossmann-fold domains"/>
    <property type="match status" value="1"/>
</dbReference>
<feature type="domain" description="NAD-dependent epimerase/dehydratase" evidence="3">
    <location>
        <begin position="4"/>
        <end position="167"/>
    </location>
</feature>
<dbReference type="AlphaFoldDB" id="A0A2C9DAJ9"/>
<dbReference type="OrthoDB" id="9798669at2"/>
<evidence type="ECO:0000256" key="1">
    <source>
        <dbReference type="ARBA" id="ARBA00005125"/>
    </source>
</evidence>
<comment type="pathway">
    <text evidence="1">Bacterial outer membrane biogenesis; LPS O-antigen biosynthesis.</text>
</comment>
<evidence type="ECO:0000313" key="4">
    <source>
        <dbReference type="EMBL" id="SON57286.1"/>
    </source>
</evidence>
<protein>
    <submittedName>
        <fullName evidence="4">NAD-dependent epimerase/dehydratase family protein</fullName>
    </submittedName>
</protein>
<evidence type="ECO:0000259" key="3">
    <source>
        <dbReference type="Pfam" id="PF01370"/>
    </source>
</evidence>
<dbReference type="EMBL" id="LT960614">
    <property type="protein sequence ID" value="SON57286.1"/>
    <property type="molecule type" value="Genomic_DNA"/>
</dbReference>
<sequence length="327" mass="36426">MKLLVTGAAGKVGQAFLPAFLNEQRFGGWEVVALCHNRAIATDDRRVSVVHGSMADEETVASALRGVSHVLHLAAVKESPDLAIDVALKGLYLLLEQFRLSSSGRQFLLLSGDCVVGHIFQDYAAPITEASQRRAYPGIYALTKVLEEVMLEQFGIQHGLKHTILRAPWIMEKDDFRYAFEMGEAQFGGPPWETLIDSETLAKMRDVGVFPAMRDANGGFLKRSFIHVDDLVEAILLSIDNPDACGELFNIAMNEPADYGRISSLVEKNGWGSPVEIKTPFHSNWLDNTKARKVLGWTPAIDLEGLVERAWNYRREDNDPRIVWYPG</sequence>
<dbReference type="InterPro" id="IPR036291">
    <property type="entry name" value="NAD(P)-bd_dom_sf"/>
</dbReference>
<dbReference type="Gene3D" id="3.40.50.720">
    <property type="entry name" value="NAD(P)-binding Rossmann-like Domain"/>
    <property type="match status" value="1"/>
</dbReference>
<organism evidence="4 5">
    <name type="scientific">Hartmannibacter diazotrophicus</name>
    <dbReference type="NCBI Taxonomy" id="1482074"/>
    <lineage>
        <taxon>Bacteria</taxon>
        <taxon>Pseudomonadati</taxon>
        <taxon>Pseudomonadota</taxon>
        <taxon>Alphaproteobacteria</taxon>
        <taxon>Hyphomicrobiales</taxon>
        <taxon>Pleomorphomonadaceae</taxon>
        <taxon>Hartmannibacter</taxon>
    </lineage>
</organism>
<reference evidence="5" key="1">
    <citation type="submission" date="2017-09" db="EMBL/GenBank/DDBJ databases">
        <title>Genome sequence of Nannocystis excedens DSM 71.</title>
        <authorList>
            <person name="Blom J."/>
        </authorList>
    </citation>
    <scope>NUCLEOTIDE SEQUENCE [LARGE SCALE GENOMIC DNA]</scope>
    <source>
        <strain evidence="5">type strain: E19</strain>
    </source>
</reference>